<dbReference type="EMBL" id="JAPCXB010000117">
    <property type="protein sequence ID" value="KAJ1607598.1"/>
    <property type="molecule type" value="Genomic_DNA"/>
</dbReference>
<dbReference type="PROSITE" id="PS50005">
    <property type="entry name" value="TPR"/>
    <property type="match status" value="1"/>
</dbReference>
<accession>A0ABQ8P469</accession>
<evidence type="ECO:0000256" key="2">
    <source>
        <dbReference type="ARBA" id="ARBA00022803"/>
    </source>
</evidence>
<reference evidence="4" key="1">
    <citation type="submission" date="2022-10" db="EMBL/GenBank/DDBJ databases">
        <title>Adaptive evolution leads to modifications in subtelomeric GC content in a zoonotic Cryptosporidium species.</title>
        <authorList>
            <person name="Li J."/>
            <person name="Feng Y."/>
            <person name="Xiao L."/>
        </authorList>
    </citation>
    <scope>NUCLEOTIDE SEQUENCE</scope>
    <source>
        <strain evidence="4">25894</strain>
    </source>
</reference>
<name>A0ABQ8P469_9CRYT</name>
<keyword evidence="5" id="KW-1185">Reference proteome</keyword>
<dbReference type="InterPro" id="IPR011990">
    <property type="entry name" value="TPR-like_helical_dom_sf"/>
</dbReference>
<organism evidence="4 5">
    <name type="scientific">Cryptosporidium canis</name>
    <dbReference type="NCBI Taxonomy" id="195482"/>
    <lineage>
        <taxon>Eukaryota</taxon>
        <taxon>Sar</taxon>
        <taxon>Alveolata</taxon>
        <taxon>Apicomplexa</taxon>
        <taxon>Conoidasida</taxon>
        <taxon>Coccidia</taxon>
        <taxon>Eucoccidiorida</taxon>
        <taxon>Eimeriorina</taxon>
        <taxon>Cryptosporidiidae</taxon>
        <taxon>Cryptosporidium</taxon>
    </lineage>
</organism>
<dbReference type="SUPFAM" id="SSF48452">
    <property type="entry name" value="TPR-like"/>
    <property type="match status" value="2"/>
</dbReference>
<evidence type="ECO:0000313" key="4">
    <source>
        <dbReference type="EMBL" id="KAJ1607598.1"/>
    </source>
</evidence>
<dbReference type="InterPro" id="IPR019734">
    <property type="entry name" value="TPR_rpt"/>
</dbReference>
<evidence type="ECO:0000313" key="5">
    <source>
        <dbReference type="Proteomes" id="UP001071777"/>
    </source>
</evidence>
<dbReference type="Proteomes" id="UP001071777">
    <property type="component" value="Unassembled WGS sequence"/>
</dbReference>
<feature type="repeat" description="TPR" evidence="3">
    <location>
        <begin position="39"/>
        <end position="72"/>
    </location>
</feature>
<dbReference type="CDD" id="cd24142">
    <property type="entry name" value="ACL4-like"/>
    <property type="match status" value="1"/>
</dbReference>
<dbReference type="PANTHER" id="PTHR44943">
    <property type="entry name" value="CELLULOSE SYNTHASE OPERON PROTEIN C"/>
    <property type="match status" value="1"/>
</dbReference>
<gene>
    <name evidence="4" type="ORF">OJ252_2797</name>
</gene>
<keyword evidence="1" id="KW-0677">Repeat</keyword>
<dbReference type="InterPro" id="IPR051685">
    <property type="entry name" value="Ycf3/AcsC/BcsC/TPR_MFPF"/>
</dbReference>
<dbReference type="Gene3D" id="1.25.40.10">
    <property type="entry name" value="Tetratricopeptide repeat domain"/>
    <property type="match status" value="2"/>
</dbReference>
<protein>
    <submittedName>
        <fullName evidence="4">TPR repeat protein</fullName>
    </submittedName>
</protein>
<proteinExistence type="predicted"/>
<evidence type="ECO:0000256" key="1">
    <source>
        <dbReference type="ARBA" id="ARBA00022737"/>
    </source>
</evidence>
<keyword evidence="2 3" id="KW-0802">TPR repeat</keyword>
<dbReference type="PANTHER" id="PTHR44943:SF4">
    <property type="entry name" value="TPR REPEAT-CONTAINING PROTEIN MJ0798"/>
    <property type="match status" value="1"/>
</dbReference>
<sequence>MKAFELSLKAQELINKFPPEYENANTLFTKAIKLEPLNSTILSAYGEFMCSIGNFNRAKELLEKSIQIDPTGDYVKYFSLAQIMDGEESLFYWRRGVEILTKNIDILSMEKKDDGFTIDRLSLMRDQLCSAHCAISELFMTDLCYNDDAESQVIEHLTQATKINPENFETLCCKLSYFKTIDNFEECKSHISKIKHILRNKYNISIDSADDADEHKNNEHLLPEYSVRLNLSRTLIDLNETELAEIVLSTLLKEDEEDWQVWYLLSWCSLVSEDLNGAIECFELFEKYGTKHIQDSELKQQFMLDLENLKSNIERIGEFKQPMKS</sequence>
<evidence type="ECO:0000256" key="3">
    <source>
        <dbReference type="PROSITE-ProRule" id="PRU00339"/>
    </source>
</evidence>
<comment type="caution">
    <text evidence="4">The sequence shown here is derived from an EMBL/GenBank/DDBJ whole genome shotgun (WGS) entry which is preliminary data.</text>
</comment>